<keyword evidence="4" id="KW-1185">Reference proteome</keyword>
<dbReference type="AlphaFoldDB" id="V6AVI2"/>
<name>V6AVI2_9ARCH</name>
<evidence type="ECO:0000256" key="1">
    <source>
        <dbReference type="SAM" id="Phobius"/>
    </source>
</evidence>
<reference evidence="3" key="1">
    <citation type="journal article" date="2013" name="PLoS ONE">
        <title>Enrichment and Genome Sequence of the Group I.1a Ammonia-Oxidizing Archaeon ?Ca. Nitrosotenuis uzonensis? Representing a Clade Globally.</title>
        <authorList>
            <person name="Lebedeva E.V."/>
            <person name="Hatzenpichler R."/>
            <person name="Pelletier E."/>
            <person name="Schuster N."/>
            <person name="Hauzmayer S."/>
            <person name="Bulaev A."/>
            <person name="Grigor'eva N.V."/>
            <person name="Galushko A."/>
            <person name="Schmid M."/>
            <person name="Palatinszky M."/>
            <person name="Le Paslier D."/>
            <person name="Daims H."/>
            <person name="Wagner M."/>
        </authorList>
    </citation>
    <scope>NUCLEOTIDE SEQUENCE [LARGE SCALE GENOMIC DNA]</scope>
    <source>
        <strain evidence="3">N4</strain>
    </source>
</reference>
<dbReference type="EMBL" id="CBTY010000011">
    <property type="protein sequence ID" value="CDI06574.1"/>
    <property type="molecule type" value="Genomic_DNA"/>
</dbReference>
<dbReference type="STRING" id="1407055.NITUZ_60101"/>
<proteinExistence type="predicted"/>
<dbReference type="Proteomes" id="UP000018159">
    <property type="component" value="Unassembled WGS sequence"/>
</dbReference>
<gene>
    <name evidence="3" type="ORF">NITUZ_60101</name>
    <name evidence="2" type="ORF">NUZ5A_20518</name>
</gene>
<dbReference type="RefSeq" id="WP_048197210.1">
    <property type="nucleotide sequence ID" value="NZ_CAJNAQ010000002.1"/>
</dbReference>
<keyword evidence="1" id="KW-0812">Transmembrane</keyword>
<protein>
    <submittedName>
        <fullName evidence="3">Uncharacterized protein</fullName>
    </submittedName>
</protein>
<dbReference type="OrthoDB" id="7396at2157"/>
<reference evidence="3" key="2">
    <citation type="submission" date="2013-10" db="EMBL/GenBank/DDBJ databases">
        <authorList>
            <person name="Regsiter A."/>
        </authorList>
    </citation>
    <scope>NUCLEOTIDE SEQUENCE</scope>
    <source>
        <strain evidence="3">N4</strain>
    </source>
</reference>
<evidence type="ECO:0000313" key="3">
    <source>
        <dbReference type="EMBL" id="CDI06574.1"/>
    </source>
</evidence>
<keyword evidence="1" id="KW-1133">Transmembrane helix</keyword>
<evidence type="ECO:0000313" key="2">
    <source>
        <dbReference type="EMBL" id="CAE6488831.1"/>
    </source>
</evidence>
<reference evidence="2" key="3">
    <citation type="submission" date="2021-02" db="EMBL/GenBank/DDBJ databases">
        <authorList>
            <person name="Han P."/>
        </authorList>
    </citation>
    <scope>NUCLEOTIDE SEQUENCE</scope>
    <source>
        <strain evidence="2">Candidatus Nitrosotenuis uzonensis 5A</strain>
    </source>
</reference>
<sequence>MNILIVAALFFALSVAPVYAQEFANPTLTLQEIQIPAQDFNRVRADAEFKSFEKSHHGNWQVTIQNNLLYANPKGNAVLRLYDANDHEKYIDIGMGSPPERRFWAAFNLPDIGYIPATKVDVNGWSPDSKIIAAHGDSPGITISNGKRIVVSNVDLNEFAVGGYAVYGMDERSDPPAINSGTFTIDIMSGDVSKNPFHYYPFIVSGAVGALIGILLLIKKRS</sequence>
<keyword evidence="1" id="KW-0472">Membrane</keyword>
<feature type="transmembrane region" description="Helical" evidence="1">
    <location>
        <begin position="197"/>
        <end position="218"/>
    </location>
</feature>
<evidence type="ECO:0000313" key="4">
    <source>
        <dbReference type="Proteomes" id="UP000018159"/>
    </source>
</evidence>
<dbReference type="Proteomes" id="UP000655759">
    <property type="component" value="Unassembled WGS sequence"/>
</dbReference>
<organism evidence="3 4">
    <name type="scientific">Candidatus Nitrosotenuis uzonensis</name>
    <dbReference type="NCBI Taxonomy" id="1407055"/>
    <lineage>
        <taxon>Archaea</taxon>
        <taxon>Nitrososphaerota</taxon>
        <taxon>Candidatus Nitrosotenuis</taxon>
    </lineage>
</organism>
<comment type="caution">
    <text evidence="3">The sequence shown here is derived from an EMBL/GenBank/DDBJ whole genome shotgun (WGS) entry which is preliminary data.</text>
</comment>
<accession>V6AVI2</accession>
<dbReference type="EMBL" id="CAJNAQ010000002">
    <property type="protein sequence ID" value="CAE6488831.1"/>
    <property type="molecule type" value="Genomic_DNA"/>
</dbReference>